<keyword evidence="3" id="KW-0675">Receptor</keyword>
<gene>
    <name evidence="3" type="ORF">NCTC4822_01393</name>
</gene>
<dbReference type="InterPro" id="IPR005064">
    <property type="entry name" value="BUG"/>
</dbReference>
<dbReference type="InterPro" id="IPR042100">
    <property type="entry name" value="Bug_dom1"/>
</dbReference>
<feature type="chain" id="PRO_5016747111" evidence="2">
    <location>
        <begin position="28"/>
        <end position="333"/>
    </location>
</feature>
<dbReference type="AlphaFoldDB" id="A0A380BNH9"/>
<evidence type="ECO:0000256" key="2">
    <source>
        <dbReference type="SAM" id="SignalP"/>
    </source>
</evidence>
<protein>
    <submittedName>
        <fullName evidence="3">Tripartite tricarboxylate transporter family receptor</fullName>
    </submittedName>
</protein>
<dbReference type="RefSeq" id="WP_166739504.1">
    <property type="nucleotide sequence ID" value="NZ_CP038012.1"/>
</dbReference>
<sequence>MFAYNQRFLMYLLIAGLLLVSACSAESASSDDGTLPEGYPNQTVEVLVGYGAGGGTDLSARYMVEALNVEGIVEQSFIVENMTGADGAIALRELKARQGNKYTLEAIPEYGLGLWNNDGDLTIEDFTPIASVATDYQTIAVPGDSPFETIEDFLAAMKKDPKSIVISSATSLSGGVGWKWSKIANAIGAPDSPTIVPMEGENAALTALLGGDADATFVVPQLATDHLKKGNIKLLAVMTDERVERFSDVPTLVEKEVDVTYYRPRGFWMNGTVSDSVREYWEAAFEKMVETDKWNEYIDQAGLLNEFMGSEEYTNYIKEEGSLYKEYSDTFKK</sequence>
<dbReference type="Gene3D" id="3.40.190.10">
    <property type="entry name" value="Periplasmic binding protein-like II"/>
    <property type="match status" value="1"/>
</dbReference>
<reference evidence="3 4" key="1">
    <citation type="submission" date="2018-06" db="EMBL/GenBank/DDBJ databases">
        <authorList>
            <consortium name="Pathogen Informatics"/>
            <person name="Doyle S."/>
        </authorList>
    </citation>
    <scope>NUCLEOTIDE SEQUENCE [LARGE SCALE GENOMIC DNA]</scope>
    <source>
        <strain evidence="4">ATCC 11859 / DSM 33 / NCIB 8841 / NCTC 4822</strain>
    </source>
</reference>
<dbReference type="PANTHER" id="PTHR42928">
    <property type="entry name" value="TRICARBOXYLATE-BINDING PROTEIN"/>
    <property type="match status" value="1"/>
</dbReference>
<organism evidence="3 4">
    <name type="scientific">Sporosarcina pasteurii</name>
    <name type="common">Bacillus pasteurii</name>
    <dbReference type="NCBI Taxonomy" id="1474"/>
    <lineage>
        <taxon>Bacteria</taxon>
        <taxon>Bacillati</taxon>
        <taxon>Bacillota</taxon>
        <taxon>Bacilli</taxon>
        <taxon>Bacillales</taxon>
        <taxon>Caryophanaceae</taxon>
        <taxon>Sporosarcina</taxon>
    </lineage>
</organism>
<evidence type="ECO:0000313" key="3">
    <source>
        <dbReference type="EMBL" id="SUJ03292.1"/>
    </source>
</evidence>
<dbReference type="CDD" id="cd07012">
    <property type="entry name" value="PBP2_Bug_TTT"/>
    <property type="match status" value="1"/>
</dbReference>
<feature type="signal peptide" evidence="2">
    <location>
        <begin position="1"/>
        <end position="27"/>
    </location>
</feature>
<dbReference type="Pfam" id="PF03401">
    <property type="entry name" value="TctC"/>
    <property type="match status" value="1"/>
</dbReference>
<evidence type="ECO:0000313" key="4">
    <source>
        <dbReference type="Proteomes" id="UP000254519"/>
    </source>
</evidence>
<dbReference type="Proteomes" id="UP000254519">
    <property type="component" value="Unassembled WGS sequence"/>
</dbReference>
<keyword evidence="2" id="KW-0732">Signal</keyword>
<comment type="similarity">
    <text evidence="1">Belongs to the UPF0065 (bug) family.</text>
</comment>
<accession>A0A380BNH9</accession>
<proteinExistence type="inferred from homology"/>
<dbReference type="Gene3D" id="3.40.190.150">
    <property type="entry name" value="Bordetella uptake gene, domain 1"/>
    <property type="match status" value="1"/>
</dbReference>
<dbReference type="PANTHER" id="PTHR42928:SF3">
    <property type="entry name" value="UPF0065 PROTEIN YFLP"/>
    <property type="match status" value="1"/>
</dbReference>
<dbReference type="PIRSF" id="PIRSF017082">
    <property type="entry name" value="YflP"/>
    <property type="match status" value="1"/>
</dbReference>
<name>A0A380BNH9_SPOPA</name>
<dbReference type="SUPFAM" id="SSF53850">
    <property type="entry name" value="Periplasmic binding protein-like II"/>
    <property type="match status" value="1"/>
</dbReference>
<evidence type="ECO:0000256" key="1">
    <source>
        <dbReference type="ARBA" id="ARBA00006987"/>
    </source>
</evidence>
<keyword evidence="4" id="KW-1185">Reference proteome</keyword>
<dbReference type="EMBL" id="UGYZ01000002">
    <property type="protein sequence ID" value="SUJ03292.1"/>
    <property type="molecule type" value="Genomic_DNA"/>
</dbReference>
<dbReference type="PROSITE" id="PS51257">
    <property type="entry name" value="PROKAR_LIPOPROTEIN"/>
    <property type="match status" value="1"/>
</dbReference>